<dbReference type="EMBL" id="CAJRGZ010000023">
    <property type="protein sequence ID" value="CAG5178077.1"/>
    <property type="molecule type" value="Genomic_DNA"/>
</dbReference>
<gene>
    <name evidence="10" type="ORF">ALTATR162_LOCUS8523</name>
</gene>
<dbReference type="GO" id="GO:0072670">
    <property type="term" value="P:mitochondrial tRNA threonylcarbamoyladenosine modification"/>
    <property type="evidence" value="ECO:0007669"/>
    <property type="project" value="TreeGrafter"/>
</dbReference>
<dbReference type="HAMAP" id="MF_01445">
    <property type="entry name" value="TsaD"/>
    <property type="match status" value="1"/>
</dbReference>
<dbReference type="Pfam" id="PF00814">
    <property type="entry name" value="TsaD"/>
    <property type="match status" value="3"/>
</dbReference>
<dbReference type="InterPro" id="IPR022450">
    <property type="entry name" value="TsaD"/>
</dbReference>
<comment type="cofactor">
    <cofactor evidence="7">
        <name>a divalent metal cation</name>
        <dbReference type="ChEBI" id="CHEBI:60240"/>
    </cofactor>
    <text evidence="7">Binds 1 divalent metal cation per subunit.</text>
</comment>
<dbReference type="SUPFAM" id="SSF53067">
    <property type="entry name" value="Actin-like ATPase domain"/>
    <property type="match status" value="2"/>
</dbReference>
<comment type="subunit">
    <text evidence="7">Homodimer.</text>
</comment>
<evidence type="ECO:0000313" key="10">
    <source>
        <dbReference type="EMBL" id="CAG5178077.1"/>
    </source>
</evidence>
<name>A0A8J2N912_9PLEO</name>
<comment type="similarity">
    <text evidence="7">Belongs to the KAE1 / TsaD family.</text>
</comment>
<evidence type="ECO:0000256" key="6">
    <source>
        <dbReference type="ARBA" id="ARBA00048117"/>
    </source>
</evidence>
<proteinExistence type="inferred from homology"/>
<dbReference type="GO" id="GO:0061711">
    <property type="term" value="F:tRNA N(6)-L-threonylcarbamoyladenine synthase activity"/>
    <property type="evidence" value="ECO:0007669"/>
    <property type="project" value="UniProtKB-EC"/>
</dbReference>
<comment type="catalytic activity">
    <reaction evidence="6 7">
        <text>L-threonylcarbamoyladenylate + adenosine(37) in tRNA = N(6)-L-threonylcarbamoyladenosine(37) in tRNA + AMP + H(+)</text>
        <dbReference type="Rhea" id="RHEA:37059"/>
        <dbReference type="Rhea" id="RHEA-COMP:10162"/>
        <dbReference type="Rhea" id="RHEA-COMP:10163"/>
        <dbReference type="ChEBI" id="CHEBI:15378"/>
        <dbReference type="ChEBI" id="CHEBI:73682"/>
        <dbReference type="ChEBI" id="CHEBI:74411"/>
        <dbReference type="ChEBI" id="CHEBI:74418"/>
        <dbReference type="ChEBI" id="CHEBI:456215"/>
        <dbReference type="EC" id="2.3.1.234"/>
    </reaction>
</comment>
<dbReference type="RefSeq" id="XP_043172088.1">
    <property type="nucleotide sequence ID" value="XM_043316153.1"/>
</dbReference>
<protein>
    <recommendedName>
        <fullName evidence="1">N(6)-L-threonylcarbamoyladenine synthase</fullName>
        <ecNumber evidence="1">2.3.1.234</ecNumber>
    </recommendedName>
</protein>
<reference evidence="10" key="1">
    <citation type="submission" date="2021-05" db="EMBL/GenBank/DDBJ databases">
        <authorList>
            <person name="Stam R."/>
        </authorList>
    </citation>
    <scope>NUCLEOTIDE SEQUENCE</scope>
    <source>
        <strain evidence="10">CS162</strain>
    </source>
</reference>
<dbReference type="Proteomes" id="UP000676310">
    <property type="component" value="Unassembled WGS sequence"/>
</dbReference>
<evidence type="ECO:0000256" key="1">
    <source>
        <dbReference type="ARBA" id="ARBA00012156"/>
    </source>
</evidence>
<feature type="region of interest" description="Disordered" evidence="8">
    <location>
        <begin position="453"/>
        <end position="773"/>
    </location>
</feature>
<feature type="compositionally biased region" description="Acidic residues" evidence="8">
    <location>
        <begin position="625"/>
        <end position="655"/>
    </location>
</feature>
<dbReference type="GO" id="GO:0046872">
    <property type="term" value="F:metal ion binding"/>
    <property type="evidence" value="ECO:0007669"/>
    <property type="project" value="UniProtKB-KW"/>
</dbReference>
<keyword evidence="4 7" id="KW-0479">Metal-binding</keyword>
<dbReference type="OrthoDB" id="10259622at2759"/>
<evidence type="ECO:0000256" key="4">
    <source>
        <dbReference type="ARBA" id="ARBA00022723"/>
    </source>
</evidence>
<dbReference type="InterPro" id="IPR017861">
    <property type="entry name" value="KAE1/TsaD"/>
</dbReference>
<dbReference type="PROSITE" id="PS01016">
    <property type="entry name" value="GLYCOPROTEASE"/>
    <property type="match status" value="1"/>
</dbReference>
<dbReference type="PANTHER" id="PTHR11735:SF6">
    <property type="entry name" value="TRNA N6-ADENOSINE THREONYLCARBAMOYLTRANSFERASE, MITOCHONDRIAL"/>
    <property type="match status" value="1"/>
</dbReference>
<keyword evidence="7" id="KW-0496">Mitochondrion</keyword>
<sequence>MYQGVHPLVSLVSHQESLAILVNEAIRSLPMRDGQLPSETDKIPMSAVDLATRRLPDFVSVTRGPGMRSNLFTGLDTAKGLAVAWQKPLVGVHHMQAHALTPRMVSALEAYTEPKDHESRDSPAEPVFHDPASTEVTPKFPFLSVLASGGHTLLIHSASLTDHRVLGSTNDIAIGECLDKIARVVLPAEILQTSKSTMYGALLEAFALPHSSRTRPTSRDSSPYVSKLPVYSAKTYLETHGYQYSWYEVPINHEDAMRKSATKWGWALNRPLTKAGGGVKINSLELSFSGITTMVERIVRLGMDPVTRKFNKVERASADVSIEERMDLARETMRAAFEHVASRVVLGLQTQQDVVTAPAVVMAGGVAANLFLRHILAKTLCAHGYPDVELHFPPPKFCTDNAAMIGWAGLEMFEAGHIAPFSIRAIRKWPLDKFVRAAPANLHNRQLGVLPPKQSVSWDTANPEPTEEPQEPVFPPKPTDEISLGTPSGWISWETTGPAPTDAPEEPEYPPPATPTDQFSIGTPSGWISWETSGPAPTPAPEEPDYPPPSTPTDQFSIGKPSFWVSWETDGPAPTPEPEEPEEPAYPPPKPSDQFSIAEITVGPPNYSVSWDYDEPEPTSTPEEPLPEDGEEPYPTDPEDPFPEEPFPEDPEDDFPPPSQPTQANSIGLNPPTVTVIWGKKRQEDDAAPTSSPELPEEDDDDDDFPPPSQPTQPNSVGINPPTYTVIWGKKEKRVANAAPEPTAAPVVAERDAEAEPQPQPQNSIGLEFPWQSITWPKPSPPTYISWGKREDAAVPTAVPVKRMQTVYVKGREAKATA</sequence>
<feature type="compositionally biased region" description="Acidic residues" evidence="8">
    <location>
        <begin position="695"/>
        <end position="705"/>
    </location>
</feature>
<comment type="function">
    <text evidence="7">Required for the formation of a threonylcarbamoyl group on adenosine at position 37 (t(6)A37) in mitochondrial tRNAs that read codons beginning with adenine. Probably involved in the transfer of the threonylcarbamoyl moiety of threonylcarbamoyl-AMP (TC-AMP) to the N6 group of A37. Involved in mitochondrial genome maintenance.</text>
</comment>
<feature type="compositionally biased region" description="Pro residues" evidence="8">
    <location>
        <begin position="536"/>
        <end position="551"/>
    </location>
</feature>
<dbReference type="InterPro" id="IPR000905">
    <property type="entry name" value="Gcp-like_dom"/>
</dbReference>
<dbReference type="AlphaFoldDB" id="A0A8J2N912"/>
<feature type="compositionally biased region" description="Low complexity" evidence="8">
    <location>
        <begin position="736"/>
        <end position="748"/>
    </location>
</feature>
<feature type="domain" description="Gcp-like" evidence="9">
    <location>
        <begin position="57"/>
        <end position="105"/>
    </location>
</feature>
<evidence type="ECO:0000256" key="8">
    <source>
        <dbReference type="SAM" id="MobiDB-lite"/>
    </source>
</evidence>
<evidence type="ECO:0000259" key="9">
    <source>
        <dbReference type="Pfam" id="PF00814"/>
    </source>
</evidence>
<dbReference type="EC" id="2.3.1.234" evidence="1"/>
<comment type="caution">
    <text evidence="10">The sequence shown here is derived from an EMBL/GenBank/DDBJ whole genome shotgun (WGS) entry which is preliminary data.</text>
</comment>
<organism evidence="10 11">
    <name type="scientific">Alternaria atra</name>
    <dbReference type="NCBI Taxonomy" id="119953"/>
    <lineage>
        <taxon>Eukaryota</taxon>
        <taxon>Fungi</taxon>
        <taxon>Dikarya</taxon>
        <taxon>Ascomycota</taxon>
        <taxon>Pezizomycotina</taxon>
        <taxon>Dothideomycetes</taxon>
        <taxon>Pleosporomycetidae</taxon>
        <taxon>Pleosporales</taxon>
        <taxon>Pleosporineae</taxon>
        <taxon>Pleosporaceae</taxon>
        <taxon>Alternaria</taxon>
        <taxon>Alternaria sect. Ulocladioides</taxon>
    </lineage>
</organism>
<feature type="domain" description="Gcp-like" evidence="9">
    <location>
        <begin position="269"/>
        <end position="407"/>
    </location>
</feature>
<evidence type="ECO:0000256" key="3">
    <source>
        <dbReference type="ARBA" id="ARBA00022694"/>
    </source>
</evidence>
<comment type="subcellular location">
    <subcellularLocation>
        <location evidence="7">Mitochondrion</location>
    </subcellularLocation>
</comment>
<dbReference type="GO" id="GO:0005739">
    <property type="term" value="C:mitochondrion"/>
    <property type="evidence" value="ECO:0007669"/>
    <property type="project" value="UniProtKB-SubCell"/>
</dbReference>
<keyword evidence="3 7" id="KW-0819">tRNA processing</keyword>
<dbReference type="InterPro" id="IPR017860">
    <property type="entry name" value="Peptidase_M22_CS"/>
</dbReference>
<evidence type="ECO:0000256" key="7">
    <source>
        <dbReference type="HAMAP-Rule" id="MF_03179"/>
    </source>
</evidence>
<dbReference type="GeneID" id="67020643"/>
<evidence type="ECO:0000313" key="11">
    <source>
        <dbReference type="Proteomes" id="UP000676310"/>
    </source>
</evidence>
<keyword evidence="11" id="KW-1185">Reference proteome</keyword>
<dbReference type="PANTHER" id="PTHR11735">
    <property type="entry name" value="TRNA N6-ADENOSINE THREONYLCARBAMOYLTRANSFERASE"/>
    <property type="match status" value="1"/>
</dbReference>
<dbReference type="PRINTS" id="PR00789">
    <property type="entry name" value="OSIALOPTASE"/>
</dbReference>
<accession>A0A8J2N912</accession>
<dbReference type="Gene3D" id="3.30.420.40">
    <property type="match status" value="2"/>
</dbReference>
<evidence type="ECO:0000256" key="2">
    <source>
        <dbReference type="ARBA" id="ARBA00022679"/>
    </source>
</evidence>
<keyword evidence="5 7" id="KW-0012">Acyltransferase</keyword>
<dbReference type="InterPro" id="IPR043129">
    <property type="entry name" value="ATPase_NBD"/>
</dbReference>
<evidence type="ECO:0000256" key="5">
    <source>
        <dbReference type="ARBA" id="ARBA00023315"/>
    </source>
</evidence>
<feature type="domain" description="Gcp-like" evidence="9">
    <location>
        <begin position="137"/>
        <end position="187"/>
    </location>
</feature>
<keyword evidence="2 7" id="KW-0808">Transferase</keyword>